<proteinExistence type="inferred from homology"/>
<sequence length="197" mass="21762">MSRHADFYFDFGSPASYLAWTQLSGIARAAGAELRLHPVLLGGVFQATGNQSPAQVPRKAAWMRRDMERYAARYGVPFVNNPHFPVNTLQLMRGAVGYWMRKPESFDTYVAAIFRAMWAEGANLGDPAVLAQVLLRAGLDSRDFLALVQDPAVKEQLRADTEAAVGRGLFGAPTMFVGGEMYFGQDRLDFVREALLA</sequence>
<evidence type="ECO:0000256" key="2">
    <source>
        <dbReference type="PIRSR" id="PIRSR006386-1"/>
    </source>
</evidence>
<dbReference type="PANTHER" id="PTHR42943">
    <property type="entry name" value="GLUTATHIONE S-TRANSFERASE KAPPA"/>
    <property type="match status" value="1"/>
</dbReference>
<keyword evidence="5" id="KW-1185">Reference proteome</keyword>
<dbReference type="Proteomes" id="UP000573499">
    <property type="component" value="Unassembled WGS sequence"/>
</dbReference>
<dbReference type="GO" id="GO:0004364">
    <property type="term" value="F:glutathione transferase activity"/>
    <property type="evidence" value="ECO:0007669"/>
    <property type="project" value="TreeGrafter"/>
</dbReference>
<dbReference type="EMBL" id="JACEZU010000008">
    <property type="protein sequence ID" value="MBA5688897.1"/>
    <property type="molecule type" value="Genomic_DNA"/>
</dbReference>
<dbReference type="AlphaFoldDB" id="A0A7W2FBX5"/>
<comment type="caution">
    <text evidence="4">The sequence shown here is derived from an EMBL/GenBank/DDBJ whole genome shotgun (WGS) entry which is preliminary data.</text>
</comment>
<comment type="catalytic activity">
    <reaction evidence="1">
        <text>2-hydroxychromene-2-carboxylate = (3E)-4-(2-hydroxyphenyl)-2-oxobut-3-enoate</text>
        <dbReference type="Rhea" id="RHEA:27401"/>
        <dbReference type="ChEBI" id="CHEBI:59350"/>
        <dbReference type="ChEBI" id="CHEBI:59353"/>
        <dbReference type="EC" id="5.99.1.4"/>
    </reaction>
</comment>
<dbReference type="GO" id="GO:0018845">
    <property type="term" value="F:2-hydroxychromene-2-carboxylate isomerase activity"/>
    <property type="evidence" value="ECO:0007669"/>
    <property type="project" value="UniProtKB-UniRule"/>
</dbReference>
<dbReference type="Gene3D" id="3.40.30.10">
    <property type="entry name" value="Glutaredoxin"/>
    <property type="match status" value="1"/>
</dbReference>
<evidence type="ECO:0000259" key="3">
    <source>
        <dbReference type="Pfam" id="PF01323"/>
    </source>
</evidence>
<dbReference type="PANTHER" id="PTHR42943:SF2">
    <property type="entry name" value="GLUTATHIONE S-TRANSFERASE KAPPA 1"/>
    <property type="match status" value="1"/>
</dbReference>
<keyword evidence="1 4" id="KW-0413">Isomerase</keyword>
<feature type="domain" description="DSBA-like thioredoxin" evidence="3">
    <location>
        <begin position="6"/>
        <end position="195"/>
    </location>
</feature>
<dbReference type="InterPro" id="IPR044087">
    <property type="entry name" value="NahD-like"/>
</dbReference>
<dbReference type="GO" id="GO:0004602">
    <property type="term" value="F:glutathione peroxidase activity"/>
    <property type="evidence" value="ECO:0007669"/>
    <property type="project" value="TreeGrafter"/>
</dbReference>
<feature type="active site" description="Nucleophile" evidence="2">
    <location>
        <position position="13"/>
    </location>
</feature>
<name>A0A7W2FBX5_9BURK</name>
<accession>A0A7W2FBX5</accession>
<dbReference type="EC" id="5.99.1.4" evidence="1"/>
<organism evidence="4 5">
    <name type="scientific">Rugamonas apoptosis</name>
    <dbReference type="NCBI Taxonomy" id="2758570"/>
    <lineage>
        <taxon>Bacteria</taxon>
        <taxon>Pseudomonadati</taxon>
        <taxon>Pseudomonadota</taxon>
        <taxon>Betaproteobacteria</taxon>
        <taxon>Burkholderiales</taxon>
        <taxon>Oxalobacteraceae</taxon>
        <taxon>Telluria group</taxon>
        <taxon>Rugamonas</taxon>
    </lineage>
</organism>
<dbReference type="RefSeq" id="WP_182154943.1">
    <property type="nucleotide sequence ID" value="NZ_JACEZU010000008.1"/>
</dbReference>
<dbReference type="CDD" id="cd03022">
    <property type="entry name" value="DsbA_HCCA_Iso"/>
    <property type="match status" value="1"/>
</dbReference>
<reference evidence="4 5" key="1">
    <citation type="submission" date="2020-07" db="EMBL/GenBank/DDBJ databases">
        <title>Novel species isolated from subtropical streams in China.</title>
        <authorList>
            <person name="Lu H."/>
        </authorList>
    </citation>
    <scope>NUCLEOTIDE SEQUENCE [LARGE SCALE GENOMIC DNA]</scope>
    <source>
        <strain evidence="4 5">LX47W</strain>
    </source>
</reference>
<evidence type="ECO:0000313" key="4">
    <source>
        <dbReference type="EMBL" id="MBA5688897.1"/>
    </source>
</evidence>
<protein>
    <recommendedName>
        <fullName evidence="1">2-hydroxychromene-2-carboxylate isomerase</fullName>
        <ecNumber evidence="1">5.99.1.4</ecNumber>
    </recommendedName>
</protein>
<dbReference type="InterPro" id="IPR001853">
    <property type="entry name" value="DSBA-like_thioredoxin_dom"/>
</dbReference>
<comment type="similarity">
    <text evidence="1">Belongs to the GST superfamily. NadH family.</text>
</comment>
<evidence type="ECO:0000256" key="1">
    <source>
        <dbReference type="PIRNR" id="PIRNR006386"/>
    </source>
</evidence>
<dbReference type="InterPro" id="IPR014440">
    <property type="entry name" value="HCCAis_GSTk"/>
</dbReference>
<evidence type="ECO:0000313" key="5">
    <source>
        <dbReference type="Proteomes" id="UP000573499"/>
    </source>
</evidence>
<dbReference type="InterPro" id="IPR051924">
    <property type="entry name" value="GST_Kappa/NadH"/>
</dbReference>
<gene>
    <name evidence="4" type="ORF">H3H39_17790</name>
</gene>
<dbReference type="Pfam" id="PF01323">
    <property type="entry name" value="DSBA"/>
    <property type="match status" value="1"/>
</dbReference>
<dbReference type="InterPro" id="IPR036249">
    <property type="entry name" value="Thioredoxin-like_sf"/>
</dbReference>
<dbReference type="PIRSF" id="PIRSF006386">
    <property type="entry name" value="HCCAis_GSTk"/>
    <property type="match status" value="1"/>
</dbReference>
<dbReference type="GO" id="GO:1901170">
    <property type="term" value="P:naphthalene catabolic process"/>
    <property type="evidence" value="ECO:0007669"/>
    <property type="project" value="InterPro"/>
</dbReference>
<dbReference type="SUPFAM" id="SSF52833">
    <property type="entry name" value="Thioredoxin-like"/>
    <property type="match status" value="1"/>
</dbReference>
<dbReference type="GO" id="GO:0006749">
    <property type="term" value="P:glutathione metabolic process"/>
    <property type="evidence" value="ECO:0007669"/>
    <property type="project" value="TreeGrafter"/>
</dbReference>